<sequence length="261" mass="28174">MKPGYPLAGRRIVVTRAANQAHDFSTRIEKLGGTAIACPVIRTVSPTDSRLIDEALQKLDSFDWLFFTSVNGVAFFFDKQEKLGLTHIPLPPRIAAVGSKTAAALEARGIPVYHMPDTFTAEHLVASLAGVIHQGDKVLLARARIGRAVLPEGLVRLGAEVTDAAVYDTVKAKENITELVRLLHAGQIDMITFTSPSTVRNLLSELDESARKALDCVKLAVIGPVTAKAVQEAGLMAHVMPVEYSIDGLLDAIIHYTGWNS</sequence>
<dbReference type="GO" id="GO:0006780">
    <property type="term" value="P:uroporphyrinogen III biosynthetic process"/>
    <property type="evidence" value="ECO:0007669"/>
    <property type="project" value="UniProtKB-UniRule"/>
</dbReference>
<evidence type="ECO:0000256" key="7">
    <source>
        <dbReference type="ARBA" id="ARBA00040167"/>
    </source>
</evidence>
<dbReference type="Gene3D" id="3.40.50.10090">
    <property type="match status" value="2"/>
</dbReference>
<accession>A0A0U4WDT5</accession>
<dbReference type="PANTHER" id="PTHR38042">
    <property type="entry name" value="UROPORPHYRINOGEN-III SYNTHASE, CHLOROPLASTIC"/>
    <property type="match status" value="1"/>
</dbReference>
<comment type="pathway">
    <text evidence="1 9">Porphyrin-containing compound metabolism; protoporphyrin-IX biosynthesis; coproporphyrinogen-III from 5-aminolevulinate: step 3/4.</text>
</comment>
<dbReference type="FunFam" id="3.40.50.10090:FF:000001">
    <property type="entry name" value="Bifunctional uroporphyrinogen-III C-methyltransferase/uroporphyrinogen-III synthase"/>
    <property type="match status" value="1"/>
</dbReference>
<comment type="function">
    <text evidence="6 9">Catalyzes cyclization of the linear tetrapyrrole, hydroxymethylbilane, to the macrocyclic uroporphyrinogen III.</text>
</comment>
<keyword evidence="5 9" id="KW-0627">Porphyrin biosynthesis</keyword>
<dbReference type="InterPro" id="IPR039793">
    <property type="entry name" value="UROS/Hem4"/>
</dbReference>
<dbReference type="PANTHER" id="PTHR38042:SF1">
    <property type="entry name" value="UROPORPHYRINOGEN-III SYNTHASE, CHLOROPLASTIC"/>
    <property type="match status" value="1"/>
</dbReference>
<evidence type="ECO:0000256" key="6">
    <source>
        <dbReference type="ARBA" id="ARBA00037589"/>
    </source>
</evidence>
<dbReference type="CDD" id="cd06578">
    <property type="entry name" value="HemD"/>
    <property type="match status" value="1"/>
</dbReference>
<protein>
    <recommendedName>
        <fullName evidence="7 9">Uroporphyrinogen-III synthase</fullName>
        <ecNumber evidence="3 9">4.2.1.75</ecNumber>
    </recommendedName>
</protein>
<dbReference type="SUPFAM" id="SSF69618">
    <property type="entry name" value="HemD-like"/>
    <property type="match status" value="1"/>
</dbReference>
<dbReference type="EMBL" id="AP017312">
    <property type="protein sequence ID" value="BAU26968.1"/>
    <property type="molecule type" value="Genomic_DNA"/>
</dbReference>
<keyword evidence="4 9" id="KW-0456">Lyase</keyword>
<comment type="catalytic activity">
    <reaction evidence="8 9">
        <text>hydroxymethylbilane = uroporphyrinogen III + H2O</text>
        <dbReference type="Rhea" id="RHEA:18965"/>
        <dbReference type="ChEBI" id="CHEBI:15377"/>
        <dbReference type="ChEBI" id="CHEBI:57308"/>
        <dbReference type="ChEBI" id="CHEBI:57845"/>
        <dbReference type="EC" id="4.2.1.75"/>
    </reaction>
</comment>
<evidence type="ECO:0000256" key="3">
    <source>
        <dbReference type="ARBA" id="ARBA00013109"/>
    </source>
</evidence>
<name>A0A0U4WDT5_9BACL</name>
<evidence type="ECO:0000313" key="10">
    <source>
        <dbReference type="EMBL" id="BAU26968.1"/>
    </source>
</evidence>
<dbReference type="Proteomes" id="UP000217696">
    <property type="component" value="Chromosome"/>
</dbReference>
<dbReference type="GO" id="GO:0004852">
    <property type="term" value="F:uroporphyrinogen-III synthase activity"/>
    <property type="evidence" value="ECO:0007669"/>
    <property type="project" value="UniProtKB-UniRule"/>
</dbReference>
<evidence type="ECO:0000256" key="1">
    <source>
        <dbReference type="ARBA" id="ARBA00004772"/>
    </source>
</evidence>
<dbReference type="InterPro" id="IPR036108">
    <property type="entry name" value="4pyrrol_syn_uPrphyn_synt_sf"/>
</dbReference>
<evidence type="ECO:0000256" key="9">
    <source>
        <dbReference type="RuleBase" id="RU366031"/>
    </source>
</evidence>
<dbReference type="AlphaFoldDB" id="A0A0U4WDT5"/>
<keyword evidence="11" id="KW-1185">Reference proteome</keyword>
<evidence type="ECO:0000313" key="11">
    <source>
        <dbReference type="Proteomes" id="UP000217696"/>
    </source>
</evidence>
<organism evidence="10 11">
    <name type="scientific">Aneurinibacillus soli</name>
    <dbReference type="NCBI Taxonomy" id="1500254"/>
    <lineage>
        <taxon>Bacteria</taxon>
        <taxon>Bacillati</taxon>
        <taxon>Bacillota</taxon>
        <taxon>Bacilli</taxon>
        <taxon>Bacillales</taxon>
        <taxon>Paenibacillaceae</taxon>
        <taxon>Aneurinibacillus group</taxon>
        <taxon>Aneurinibacillus</taxon>
    </lineage>
</organism>
<dbReference type="KEGG" id="asoc:CB4_01137"/>
<dbReference type="OrthoDB" id="9815856at2"/>
<evidence type="ECO:0000256" key="8">
    <source>
        <dbReference type="ARBA" id="ARBA00048617"/>
    </source>
</evidence>
<evidence type="ECO:0000256" key="4">
    <source>
        <dbReference type="ARBA" id="ARBA00023239"/>
    </source>
</evidence>
<dbReference type="RefSeq" id="WP_096463960.1">
    <property type="nucleotide sequence ID" value="NZ_AP017312.1"/>
</dbReference>
<dbReference type="Pfam" id="PF02602">
    <property type="entry name" value="HEM4"/>
    <property type="match status" value="1"/>
</dbReference>
<proteinExistence type="inferred from homology"/>
<dbReference type="UniPathway" id="UPA00251">
    <property type="reaction ID" value="UER00320"/>
</dbReference>
<evidence type="ECO:0000256" key="5">
    <source>
        <dbReference type="ARBA" id="ARBA00023244"/>
    </source>
</evidence>
<comment type="similarity">
    <text evidence="2 9">Belongs to the uroporphyrinogen-III synthase family.</text>
</comment>
<reference evidence="10 11" key="1">
    <citation type="submission" date="2015-12" db="EMBL/GenBank/DDBJ databases">
        <title>Genome sequence of Aneurinibacillus soli.</title>
        <authorList>
            <person name="Lee J.S."/>
            <person name="Lee K.C."/>
            <person name="Kim K.K."/>
            <person name="Lee B.W."/>
        </authorList>
    </citation>
    <scope>NUCLEOTIDE SEQUENCE [LARGE SCALE GENOMIC DNA]</scope>
    <source>
        <strain evidence="10 11">CB4</strain>
    </source>
</reference>
<dbReference type="InterPro" id="IPR003754">
    <property type="entry name" value="4pyrrol_synth_uPrphyn_synth"/>
</dbReference>
<dbReference type="GO" id="GO:0006782">
    <property type="term" value="P:protoporphyrinogen IX biosynthetic process"/>
    <property type="evidence" value="ECO:0007669"/>
    <property type="project" value="UniProtKB-UniRule"/>
</dbReference>
<gene>
    <name evidence="10" type="ORF">CB4_01137</name>
</gene>
<dbReference type="EC" id="4.2.1.75" evidence="3 9"/>
<evidence type="ECO:0000256" key="2">
    <source>
        <dbReference type="ARBA" id="ARBA00008133"/>
    </source>
</evidence>